<evidence type="ECO:0000313" key="2">
    <source>
        <dbReference type="EMBL" id="KAL2868859.1"/>
    </source>
</evidence>
<feature type="region of interest" description="Disordered" evidence="1">
    <location>
        <begin position="450"/>
        <end position="486"/>
    </location>
</feature>
<dbReference type="RefSeq" id="XP_070887838.1">
    <property type="nucleotide sequence ID" value="XM_071032654.1"/>
</dbReference>
<dbReference type="EMBL" id="JBFXLQ010000012">
    <property type="protein sequence ID" value="KAL2868859.1"/>
    <property type="molecule type" value="Genomic_DNA"/>
</dbReference>
<evidence type="ECO:0000313" key="3">
    <source>
        <dbReference type="Proteomes" id="UP001610432"/>
    </source>
</evidence>
<reference evidence="2 3" key="1">
    <citation type="submission" date="2024-07" db="EMBL/GenBank/DDBJ databases">
        <title>Section-level genome sequencing and comparative genomics of Aspergillus sections Usti and Cavernicolus.</title>
        <authorList>
            <consortium name="Lawrence Berkeley National Laboratory"/>
            <person name="Nybo J.L."/>
            <person name="Vesth T.C."/>
            <person name="Theobald S."/>
            <person name="Frisvad J.C."/>
            <person name="Larsen T.O."/>
            <person name="Kjaerboelling I."/>
            <person name="Rothschild-Mancinelli K."/>
            <person name="Lyhne E.K."/>
            <person name="Kogle M.E."/>
            <person name="Barry K."/>
            <person name="Clum A."/>
            <person name="Na H."/>
            <person name="Ledsgaard L."/>
            <person name="Lin J."/>
            <person name="Lipzen A."/>
            <person name="Kuo A."/>
            <person name="Riley R."/>
            <person name="Mondo S."/>
            <person name="Labutti K."/>
            <person name="Haridas S."/>
            <person name="Pangalinan J."/>
            <person name="Salamov A.A."/>
            <person name="Simmons B.A."/>
            <person name="Magnuson J.K."/>
            <person name="Chen J."/>
            <person name="Drula E."/>
            <person name="Henrissat B."/>
            <person name="Wiebenga A."/>
            <person name="Lubbers R.J."/>
            <person name="Gomes A.C."/>
            <person name="Macurrencykelacurrency M.R."/>
            <person name="Stajich J."/>
            <person name="Grigoriev I.V."/>
            <person name="Mortensen U.H."/>
            <person name="De Vries R.P."/>
            <person name="Baker S.E."/>
            <person name="Andersen M.R."/>
        </authorList>
    </citation>
    <scope>NUCLEOTIDE SEQUENCE [LARGE SCALE GENOMIC DNA]</scope>
    <source>
        <strain evidence="2 3">CBS 449.75</strain>
    </source>
</reference>
<organism evidence="2 3">
    <name type="scientific">Aspergillus lucknowensis</name>
    <dbReference type="NCBI Taxonomy" id="176173"/>
    <lineage>
        <taxon>Eukaryota</taxon>
        <taxon>Fungi</taxon>
        <taxon>Dikarya</taxon>
        <taxon>Ascomycota</taxon>
        <taxon>Pezizomycotina</taxon>
        <taxon>Eurotiomycetes</taxon>
        <taxon>Eurotiomycetidae</taxon>
        <taxon>Eurotiales</taxon>
        <taxon>Aspergillaceae</taxon>
        <taxon>Aspergillus</taxon>
        <taxon>Aspergillus subgen. Nidulantes</taxon>
    </lineage>
</organism>
<evidence type="ECO:0000256" key="1">
    <source>
        <dbReference type="SAM" id="MobiDB-lite"/>
    </source>
</evidence>
<name>A0ABR4LXE5_9EURO</name>
<accession>A0ABR4LXE5</accession>
<dbReference type="Proteomes" id="UP001610432">
    <property type="component" value="Unassembled WGS sequence"/>
</dbReference>
<protein>
    <recommendedName>
        <fullName evidence="4">F-box domain-containing protein</fullName>
    </recommendedName>
</protein>
<proteinExistence type="predicted"/>
<dbReference type="GeneID" id="98147726"/>
<evidence type="ECO:0008006" key="4">
    <source>
        <dbReference type="Google" id="ProtNLM"/>
    </source>
</evidence>
<comment type="caution">
    <text evidence="2">The sequence shown here is derived from an EMBL/GenBank/DDBJ whole genome shotgun (WGS) entry which is preliminary data.</text>
</comment>
<keyword evidence="3" id="KW-1185">Reference proteome</keyword>
<gene>
    <name evidence="2" type="ORF">BJX67DRAFT_379801</name>
</gene>
<sequence length="539" mass="61199">MRNPADLPPELFTLVLDDVLAEFAVTQVCRLSLVDQTLVIGNWGFNEYETLGRDSYYHLETSYLDLVRTKIRTVGFHGQEETILEDLARGDRRPIMALLLTCFPNVTAIDAHVPRSDSVLGSVLRRILAHRKKDLEAQIANAVSIKKCPSLKHITLEDMHHSNFARAVSESQSLQHTLRTAGISISFVSSNPYQDRLGANYKLVAGGRNLTLSHESYQPRLSGQQRYEMIMDQINPMEDTDPEPSDTEDMHFERHERYCLPFTDHRGSTAYMVFNAYVECPLPKLYSFAVYLTHSHIDPHHPDIHDSLKVFYEAAISTDSGNLVVPDIWRLDFYFVPGATDTECTEHFHGELAVRGSFNATIRSYREYRRADPQHEPPSPPGTLPGMVDWYDDHSRAGKMLFICEDIPDPAAATNGGWVMWQVWFGSKPTRKPWEMEEWERGHFGLSGYDNGPPEGWVDENAGDGEGTSNGDHDEDGERQPISTPRIVKSRCTMTQANPLWDGDDVITFGAIMSANRPMVHGKVRDFWTNAKAWGWKNW</sequence>